<dbReference type="GO" id="GO:0005739">
    <property type="term" value="C:mitochondrion"/>
    <property type="evidence" value="ECO:0007669"/>
    <property type="project" value="TreeGrafter"/>
</dbReference>
<evidence type="ECO:0000256" key="5">
    <source>
        <dbReference type="ARBA" id="ARBA00022501"/>
    </source>
</evidence>
<evidence type="ECO:0000256" key="9">
    <source>
        <dbReference type="ARBA" id="ARBA00022832"/>
    </source>
</evidence>
<evidence type="ECO:0000256" key="6">
    <source>
        <dbReference type="ARBA" id="ARBA00022516"/>
    </source>
</evidence>
<comment type="catalytic activity">
    <reaction evidence="16">
        <text>prostaglandin H2 = prostaglandin E2</text>
        <dbReference type="Rhea" id="RHEA:12893"/>
        <dbReference type="ChEBI" id="CHEBI:57405"/>
        <dbReference type="ChEBI" id="CHEBI:606564"/>
        <dbReference type="EC" id="5.3.99.3"/>
    </reaction>
    <physiologicalReaction direction="left-to-right" evidence="16">
        <dbReference type="Rhea" id="RHEA:12894"/>
    </physiologicalReaction>
</comment>
<dbReference type="PROSITE" id="PS51354">
    <property type="entry name" value="GLUTAREDOXIN_2"/>
    <property type="match status" value="1"/>
</dbReference>
<evidence type="ECO:0000256" key="3">
    <source>
        <dbReference type="ARBA" id="ARBA00012203"/>
    </source>
</evidence>
<evidence type="ECO:0000313" key="21">
    <source>
        <dbReference type="Proteomes" id="UP000594454"/>
    </source>
</evidence>
<keyword evidence="7" id="KW-0643">Prostaglandin biosynthesis</keyword>
<dbReference type="SUPFAM" id="SSF52833">
    <property type="entry name" value="Thioredoxin-like"/>
    <property type="match status" value="1"/>
</dbReference>
<evidence type="ECO:0000256" key="4">
    <source>
        <dbReference type="ARBA" id="ARBA00019474"/>
    </source>
</evidence>
<dbReference type="InterPro" id="IPR034335">
    <property type="entry name" value="PGES2_C"/>
</dbReference>
<keyword evidence="10" id="KW-1133">Transmembrane helix</keyword>
<evidence type="ECO:0000256" key="2">
    <source>
        <dbReference type="ARBA" id="ARBA00007409"/>
    </source>
</evidence>
<dbReference type="InterPro" id="IPR034334">
    <property type="entry name" value="PGES2"/>
</dbReference>
<dbReference type="SFLD" id="SFLDG01182">
    <property type="entry name" value="Prostaglandin_E_synthase_like"/>
    <property type="match status" value="1"/>
</dbReference>
<protein>
    <recommendedName>
        <fullName evidence="4">Prostaglandin E synthase 2</fullName>
        <ecNumber evidence="3">5.3.99.3</ecNumber>
    </recommendedName>
    <alternativeName>
        <fullName evidence="17">Microsomal prostaglandin E synthase 2</fullName>
    </alternativeName>
</protein>
<dbReference type="Proteomes" id="UP000594454">
    <property type="component" value="Chromosome 2"/>
</dbReference>
<gene>
    <name evidence="20" type="ORF">HERILL_LOCUS4798</name>
</gene>
<dbReference type="Pfam" id="PF13417">
    <property type="entry name" value="GST_N_3"/>
    <property type="match status" value="1"/>
</dbReference>
<keyword evidence="21" id="KW-1185">Reference proteome</keyword>
<evidence type="ECO:0000313" key="20">
    <source>
        <dbReference type="EMBL" id="CAD7081705.1"/>
    </source>
</evidence>
<dbReference type="AlphaFoldDB" id="A0A7R8YRN5"/>
<dbReference type="InParanoid" id="A0A7R8YRN5"/>
<dbReference type="Gene3D" id="3.40.30.10">
    <property type="entry name" value="Glutaredoxin"/>
    <property type="match status" value="1"/>
</dbReference>
<comment type="similarity">
    <text evidence="2">Belongs to the GST superfamily.</text>
</comment>
<evidence type="ECO:0000256" key="8">
    <source>
        <dbReference type="ARBA" id="ARBA00022692"/>
    </source>
</evidence>
<dbReference type="Gene3D" id="6.20.200.30">
    <property type="match status" value="1"/>
</dbReference>
<comment type="catalytic activity">
    <reaction evidence="15">
        <text>prostaglandin H2 = (12S)-hydroxy-(5Z,8E,10E)-heptadecatrienoate + malonaldehyde</text>
        <dbReference type="Rhea" id="RHEA:48644"/>
        <dbReference type="ChEBI" id="CHEBI:57405"/>
        <dbReference type="ChEBI" id="CHEBI:90694"/>
        <dbReference type="ChEBI" id="CHEBI:566274"/>
    </reaction>
    <physiologicalReaction direction="left-to-right" evidence="15">
        <dbReference type="Rhea" id="RHEA:48645"/>
    </physiologicalReaction>
</comment>
<dbReference type="GO" id="GO:0050220">
    <property type="term" value="F:prostaglandin-E synthase activity"/>
    <property type="evidence" value="ECO:0007669"/>
    <property type="project" value="UniProtKB-EC"/>
</dbReference>
<evidence type="ECO:0000256" key="11">
    <source>
        <dbReference type="ARBA" id="ARBA00023098"/>
    </source>
</evidence>
<evidence type="ECO:0000256" key="14">
    <source>
        <dbReference type="ARBA" id="ARBA00023235"/>
    </source>
</evidence>
<evidence type="ECO:0000256" key="15">
    <source>
        <dbReference type="ARBA" id="ARBA00023930"/>
    </source>
</evidence>
<dbReference type="EMBL" id="LR899010">
    <property type="protein sequence ID" value="CAD7081705.1"/>
    <property type="molecule type" value="Genomic_DNA"/>
</dbReference>
<evidence type="ECO:0000256" key="18">
    <source>
        <dbReference type="ARBA" id="ARBA00037847"/>
    </source>
</evidence>
<evidence type="ECO:0000256" key="1">
    <source>
        <dbReference type="ARBA" id="ARBA00004702"/>
    </source>
</evidence>
<evidence type="ECO:0000256" key="16">
    <source>
        <dbReference type="ARBA" id="ARBA00023931"/>
    </source>
</evidence>
<keyword evidence="8" id="KW-0812">Transmembrane</keyword>
<dbReference type="SFLD" id="SFLDS00019">
    <property type="entry name" value="Glutathione_Transferase_(cytos"/>
    <property type="match status" value="1"/>
</dbReference>
<evidence type="ECO:0000256" key="7">
    <source>
        <dbReference type="ARBA" id="ARBA00022585"/>
    </source>
</evidence>
<dbReference type="SUPFAM" id="SSF47616">
    <property type="entry name" value="GST C-terminal domain-like"/>
    <property type="match status" value="1"/>
</dbReference>
<dbReference type="PANTHER" id="PTHR12782">
    <property type="entry name" value="MICROSOMAL PROSTAGLANDIN E SYNTHASE-2"/>
    <property type="match status" value="1"/>
</dbReference>
<dbReference type="Gene3D" id="1.20.1050.10">
    <property type="match status" value="1"/>
</dbReference>
<sequence length="293" mass="33966">MLFQTCPFCCKVRAFLDYHGLSYSIVEVDAVLRQDLRWSDYRKVPILLAKRKDGKYVQLTDSSAIVSVLASYLHDPSQDIGELANFYPTISFFDDSGAKKEEVMNKYFIMYQEKVPENFTGKTTRDERKWRSWADDELVHLISPNVYRTRKEAFETFEWFSEAGEWSVLFPQWERNMMVYIGAYAMWLISKRLKKKYGLTDDVRSHIYDSLGKLTSELKMRGTKYLGGDRPNLADLSIFGILCSMEGCSAFKECLQNTDIGPWFNGIKELTVKSKGHAVINEALLRNMQHNIT</sequence>
<dbReference type="SFLD" id="SFLDG01203">
    <property type="entry name" value="Prostaglandin_E_synthase_like1"/>
    <property type="match status" value="1"/>
</dbReference>
<comment type="subcellular location">
    <subcellularLocation>
        <location evidence="18">Endomembrane system</location>
        <topology evidence="18">Single-pass membrane protein</topology>
    </subcellularLocation>
</comment>
<proteinExistence type="inferred from homology"/>
<keyword evidence="13" id="KW-0275">Fatty acid biosynthesis</keyword>
<dbReference type="FunCoup" id="A0A7R8YRN5">
    <property type="interactions" value="1396"/>
</dbReference>
<dbReference type="EC" id="5.3.99.3" evidence="3"/>
<dbReference type="PANTHER" id="PTHR12782:SF5">
    <property type="entry name" value="PROSTAGLANDIN E SYNTHASE 2"/>
    <property type="match status" value="1"/>
</dbReference>
<evidence type="ECO:0000256" key="10">
    <source>
        <dbReference type="ARBA" id="ARBA00022989"/>
    </source>
</evidence>
<dbReference type="GO" id="GO:0001516">
    <property type="term" value="P:prostaglandin biosynthetic process"/>
    <property type="evidence" value="ECO:0007669"/>
    <property type="project" value="UniProtKB-UniPathway"/>
</dbReference>
<organism evidence="20 21">
    <name type="scientific">Hermetia illucens</name>
    <name type="common">Black soldier fly</name>
    <dbReference type="NCBI Taxonomy" id="343691"/>
    <lineage>
        <taxon>Eukaryota</taxon>
        <taxon>Metazoa</taxon>
        <taxon>Ecdysozoa</taxon>
        <taxon>Arthropoda</taxon>
        <taxon>Hexapoda</taxon>
        <taxon>Insecta</taxon>
        <taxon>Pterygota</taxon>
        <taxon>Neoptera</taxon>
        <taxon>Endopterygota</taxon>
        <taxon>Diptera</taxon>
        <taxon>Brachycera</taxon>
        <taxon>Stratiomyomorpha</taxon>
        <taxon>Stratiomyidae</taxon>
        <taxon>Hermetiinae</taxon>
        <taxon>Hermetia</taxon>
    </lineage>
</organism>
<dbReference type="InterPro" id="IPR036249">
    <property type="entry name" value="Thioredoxin-like_sf"/>
</dbReference>
<dbReference type="InterPro" id="IPR004045">
    <property type="entry name" value="Glutathione_S-Trfase_N"/>
</dbReference>
<comment type="pathway">
    <text evidence="1">Lipid metabolism; prostaglandin biosynthesis.</text>
</comment>
<keyword evidence="11" id="KW-0443">Lipid metabolism</keyword>
<evidence type="ECO:0000259" key="19">
    <source>
        <dbReference type="Pfam" id="PF13417"/>
    </source>
</evidence>
<keyword evidence="9" id="KW-0276">Fatty acid metabolism</keyword>
<dbReference type="OrthoDB" id="268479at2759"/>
<keyword evidence="12" id="KW-0472">Membrane</keyword>
<dbReference type="GO" id="GO:0012505">
    <property type="term" value="C:endomembrane system"/>
    <property type="evidence" value="ECO:0007669"/>
    <property type="project" value="UniProtKB-SubCell"/>
</dbReference>
<accession>A0A7R8YRN5</accession>
<dbReference type="InterPro" id="IPR040079">
    <property type="entry name" value="Glutathione_S-Trfase"/>
</dbReference>
<dbReference type="InterPro" id="IPR036282">
    <property type="entry name" value="Glutathione-S-Trfase_C_sf"/>
</dbReference>
<dbReference type="CDD" id="cd03197">
    <property type="entry name" value="GST_C_mPGES2"/>
    <property type="match status" value="1"/>
</dbReference>
<dbReference type="UniPathway" id="UPA00662"/>
<keyword evidence="5" id="KW-0644">Prostaglandin metabolism</keyword>
<evidence type="ECO:0000256" key="12">
    <source>
        <dbReference type="ARBA" id="ARBA00023136"/>
    </source>
</evidence>
<feature type="domain" description="GST N-terminal" evidence="19">
    <location>
        <begin position="3"/>
        <end position="70"/>
    </location>
</feature>
<keyword evidence="14" id="KW-0413">Isomerase</keyword>
<keyword evidence="6" id="KW-0444">Lipid biosynthesis</keyword>
<name>A0A7R8YRN5_HERIL</name>
<evidence type="ECO:0000256" key="13">
    <source>
        <dbReference type="ARBA" id="ARBA00023160"/>
    </source>
</evidence>
<reference evidence="20 21" key="1">
    <citation type="submission" date="2020-11" db="EMBL/GenBank/DDBJ databases">
        <authorList>
            <person name="Wallbank WR R."/>
            <person name="Pardo Diaz C."/>
            <person name="Kozak K."/>
            <person name="Martin S."/>
            <person name="Jiggins C."/>
            <person name="Moest M."/>
            <person name="Warren A I."/>
            <person name="Generalovic N T."/>
            <person name="Byers J.R.P. K."/>
            <person name="Montejo-Kovacevich G."/>
            <person name="Yen C E."/>
        </authorList>
    </citation>
    <scope>NUCLEOTIDE SEQUENCE [LARGE SCALE GENOMIC DNA]</scope>
</reference>
<evidence type="ECO:0000256" key="17">
    <source>
        <dbReference type="ARBA" id="ARBA00031041"/>
    </source>
</evidence>